<gene>
    <name evidence="2" type="ORF">M0R45_031188</name>
</gene>
<dbReference type="EMBL" id="JBEDUW010000006">
    <property type="protein sequence ID" value="KAK9922741.1"/>
    <property type="molecule type" value="Genomic_DNA"/>
</dbReference>
<evidence type="ECO:0000313" key="3">
    <source>
        <dbReference type="Proteomes" id="UP001457282"/>
    </source>
</evidence>
<dbReference type="InterPro" id="IPR036249">
    <property type="entry name" value="Thioredoxin-like_sf"/>
</dbReference>
<evidence type="ECO:0000313" key="2">
    <source>
        <dbReference type="EMBL" id="KAK9922741.1"/>
    </source>
</evidence>
<reference evidence="2 3" key="1">
    <citation type="journal article" date="2023" name="G3 (Bethesda)">
        <title>A chromosome-length genome assembly and annotation of blackberry (Rubus argutus, cv. 'Hillquist').</title>
        <authorList>
            <person name="Bruna T."/>
            <person name="Aryal R."/>
            <person name="Dudchenko O."/>
            <person name="Sargent D.J."/>
            <person name="Mead D."/>
            <person name="Buti M."/>
            <person name="Cavallini A."/>
            <person name="Hytonen T."/>
            <person name="Andres J."/>
            <person name="Pham M."/>
            <person name="Weisz D."/>
            <person name="Mascagni F."/>
            <person name="Usai G."/>
            <person name="Natali L."/>
            <person name="Bassil N."/>
            <person name="Fernandez G.E."/>
            <person name="Lomsadze A."/>
            <person name="Armour M."/>
            <person name="Olukolu B."/>
            <person name="Poorten T."/>
            <person name="Britton C."/>
            <person name="Davik J."/>
            <person name="Ashrafi H."/>
            <person name="Aiden E.L."/>
            <person name="Borodovsky M."/>
            <person name="Worthington M."/>
        </authorList>
    </citation>
    <scope>NUCLEOTIDE SEQUENCE [LARGE SCALE GENOMIC DNA]</scope>
    <source>
        <strain evidence="2">PI 553951</strain>
    </source>
</reference>
<evidence type="ECO:0000259" key="1">
    <source>
        <dbReference type="Pfam" id="PF00085"/>
    </source>
</evidence>
<dbReference type="InterPro" id="IPR019734">
    <property type="entry name" value="TPR_rpt"/>
</dbReference>
<dbReference type="InterPro" id="IPR044534">
    <property type="entry name" value="TTL1-4"/>
</dbReference>
<name>A0AAW1WDJ5_RUBAR</name>
<dbReference type="Gene3D" id="3.40.30.10">
    <property type="entry name" value="Glutaredoxin"/>
    <property type="match status" value="1"/>
</dbReference>
<organism evidence="2 3">
    <name type="scientific">Rubus argutus</name>
    <name type="common">Southern blackberry</name>
    <dbReference type="NCBI Taxonomy" id="59490"/>
    <lineage>
        <taxon>Eukaryota</taxon>
        <taxon>Viridiplantae</taxon>
        <taxon>Streptophyta</taxon>
        <taxon>Embryophyta</taxon>
        <taxon>Tracheophyta</taxon>
        <taxon>Spermatophyta</taxon>
        <taxon>Magnoliopsida</taxon>
        <taxon>eudicotyledons</taxon>
        <taxon>Gunneridae</taxon>
        <taxon>Pentapetalae</taxon>
        <taxon>rosids</taxon>
        <taxon>fabids</taxon>
        <taxon>Rosales</taxon>
        <taxon>Rosaceae</taxon>
        <taxon>Rosoideae</taxon>
        <taxon>Rosoideae incertae sedis</taxon>
        <taxon>Rubus</taxon>
    </lineage>
</organism>
<dbReference type="Pfam" id="PF00515">
    <property type="entry name" value="TPR_1"/>
    <property type="match status" value="1"/>
</dbReference>
<dbReference type="Pfam" id="PF00085">
    <property type="entry name" value="Thioredoxin"/>
    <property type="match status" value="1"/>
</dbReference>
<dbReference type="InterPro" id="IPR011990">
    <property type="entry name" value="TPR-like_helical_dom_sf"/>
</dbReference>
<sequence length="176" mass="20159">MVAKARSQGNDLFSCGRFAEACAAYGEGLKYDSSNSVLYCNRAICWSKLGQWEQSVEDCNQALKIQTHYTKALLRRAVSNAKLERWAEAVRDYEVLTRELPGDNEFGSIKLQYHHMVFPYPSVKFFKVDVEESLVIAKAESIRSVPTFKIYKNGEKVKEMVRPSHQFLEDSVRTSF</sequence>
<dbReference type="Proteomes" id="UP001457282">
    <property type="component" value="Unassembled WGS sequence"/>
</dbReference>
<dbReference type="GO" id="GO:0006950">
    <property type="term" value="P:response to stress"/>
    <property type="evidence" value="ECO:0007669"/>
    <property type="project" value="UniProtKB-ARBA"/>
</dbReference>
<dbReference type="SMART" id="SM00028">
    <property type="entry name" value="TPR"/>
    <property type="match status" value="3"/>
</dbReference>
<keyword evidence="3" id="KW-1185">Reference proteome</keyword>
<dbReference type="PANTHER" id="PTHR46050:SF29">
    <property type="entry name" value="TPR REPEAT-CONTAINING THIOREDOXIN TTL4"/>
    <property type="match status" value="1"/>
</dbReference>
<dbReference type="PANTHER" id="PTHR46050">
    <property type="entry name" value="TPR REPEAT-CONTAINING THIOREDOXIN"/>
    <property type="match status" value="1"/>
</dbReference>
<proteinExistence type="predicted"/>
<dbReference type="CDD" id="cd02947">
    <property type="entry name" value="TRX_family"/>
    <property type="match status" value="1"/>
</dbReference>
<comment type="caution">
    <text evidence="2">The sequence shown here is derived from an EMBL/GenBank/DDBJ whole genome shotgun (WGS) entry which is preliminary data.</text>
</comment>
<dbReference type="GO" id="GO:0005737">
    <property type="term" value="C:cytoplasm"/>
    <property type="evidence" value="ECO:0007669"/>
    <property type="project" value="TreeGrafter"/>
</dbReference>
<dbReference type="SUPFAM" id="SSF48452">
    <property type="entry name" value="TPR-like"/>
    <property type="match status" value="1"/>
</dbReference>
<dbReference type="InterPro" id="IPR013766">
    <property type="entry name" value="Thioredoxin_domain"/>
</dbReference>
<protein>
    <recommendedName>
        <fullName evidence="1">Thioredoxin domain-containing protein</fullName>
    </recommendedName>
</protein>
<dbReference type="SUPFAM" id="SSF52833">
    <property type="entry name" value="Thioredoxin-like"/>
    <property type="match status" value="1"/>
</dbReference>
<dbReference type="AlphaFoldDB" id="A0AAW1WDJ5"/>
<dbReference type="Gene3D" id="1.25.40.10">
    <property type="entry name" value="Tetratricopeptide repeat domain"/>
    <property type="match status" value="1"/>
</dbReference>
<feature type="domain" description="Thioredoxin" evidence="1">
    <location>
        <begin position="119"/>
        <end position="165"/>
    </location>
</feature>
<accession>A0AAW1WDJ5</accession>